<evidence type="ECO:0000259" key="2">
    <source>
        <dbReference type="Pfam" id="PF01551"/>
    </source>
</evidence>
<dbReference type="RefSeq" id="WP_260072852.1">
    <property type="nucleotide sequence ID" value="NZ_JALXMO010000009.1"/>
</dbReference>
<dbReference type="SUPFAM" id="SSF51261">
    <property type="entry name" value="Duplicated hybrid motif"/>
    <property type="match status" value="1"/>
</dbReference>
<organism evidence="3 4">
    <name type="scientific">Nesterenkonia massiliensis</name>
    <dbReference type="NCBI Taxonomy" id="1232429"/>
    <lineage>
        <taxon>Bacteria</taxon>
        <taxon>Bacillati</taxon>
        <taxon>Actinomycetota</taxon>
        <taxon>Actinomycetes</taxon>
        <taxon>Micrococcales</taxon>
        <taxon>Micrococcaceae</taxon>
        <taxon>Nesterenkonia</taxon>
    </lineage>
</organism>
<proteinExistence type="predicted"/>
<feature type="transmembrane region" description="Helical" evidence="1">
    <location>
        <begin position="12"/>
        <end position="31"/>
    </location>
</feature>
<dbReference type="Gene3D" id="2.70.70.10">
    <property type="entry name" value="Glucose Permease (Domain IIA)"/>
    <property type="match status" value="1"/>
</dbReference>
<dbReference type="CDD" id="cd12797">
    <property type="entry name" value="M23_peptidase"/>
    <property type="match status" value="1"/>
</dbReference>
<dbReference type="Proteomes" id="UP001205046">
    <property type="component" value="Unassembled WGS sequence"/>
</dbReference>
<gene>
    <name evidence="3" type="ORF">M3B43_05420</name>
</gene>
<dbReference type="InterPro" id="IPR050570">
    <property type="entry name" value="Cell_wall_metabolism_enzyme"/>
</dbReference>
<feature type="transmembrane region" description="Helical" evidence="1">
    <location>
        <begin position="37"/>
        <end position="56"/>
    </location>
</feature>
<reference evidence="3 4" key="1">
    <citation type="submission" date="2022-04" db="EMBL/GenBank/DDBJ databases">
        <title>Human microbiome associated bacterial genomes.</title>
        <authorList>
            <person name="Sandstrom S."/>
            <person name="Salamzade R."/>
            <person name="Kalan L.R."/>
        </authorList>
    </citation>
    <scope>NUCLEOTIDE SEQUENCE [LARGE SCALE GENOMIC DNA]</scope>
    <source>
        <strain evidence="4">p3-SID767</strain>
    </source>
</reference>
<protein>
    <submittedName>
        <fullName evidence="3">M23 family metallopeptidase</fullName>
    </submittedName>
</protein>
<comment type="caution">
    <text evidence="3">The sequence shown here is derived from an EMBL/GenBank/DDBJ whole genome shotgun (WGS) entry which is preliminary data.</text>
</comment>
<dbReference type="PANTHER" id="PTHR21666">
    <property type="entry name" value="PEPTIDASE-RELATED"/>
    <property type="match status" value="1"/>
</dbReference>
<keyword evidence="1" id="KW-0812">Transmembrane</keyword>
<dbReference type="EMBL" id="JALXMO010000009">
    <property type="protein sequence ID" value="MCT1606771.1"/>
    <property type="molecule type" value="Genomic_DNA"/>
</dbReference>
<evidence type="ECO:0000313" key="3">
    <source>
        <dbReference type="EMBL" id="MCT1606771.1"/>
    </source>
</evidence>
<feature type="domain" description="M23ase beta-sheet core" evidence="2">
    <location>
        <begin position="182"/>
        <end position="241"/>
    </location>
</feature>
<evidence type="ECO:0000313" key="4">
    <source>
        <dbReference type="Proteomes" id="UP001205046"/>
    </source>
</evidence>
<dbReference type="InterPro" id="IPR011055">
    <property type="entry name" value="Dup_hybrid_motif"/>
</dbReference>
<dbReference type="PANTHER" id="PTHR21666:SF270">
    <property type="entry name" value="MUREIN HYDROLASE ACTIVATOR ENVC"/>
    <property type="match status" value="1"/>
</dbReference>
<evidence type="ECO:0000256" key="1">
    <source>
        <dbReference type="SAM" id="Phobius"/>
    </source>
</evidence>
<sequence>MKRIIARLGFVWRMLFLGLVLLIALDLTGIFNPPGGLAWVVSVVAACLVLVVAMSIGPQSSTVNPVEVLPPVRGRWLAMNSPGQEIPSHGVHKLGQLSAVDLIHSTAGPEHVDPTRVSWSLLGDRPEKFSCFGAPVFAVAAGQVISTSDWQRDQRARNSWPSVLWFFTGENILRSIGGTPAVIGNRVVIQHDDGTYAAYAHLKRGSVRVRRGQRIRAGDQLAAVGNTGNSTQPHLHMQLMDRPRFEDAAGIPMVWRGLGLEDVDPAWQKHAKPPAPTALEGMPRNGQIFTAEAQ</sequence>
<dbReference type="Pfam" id="PF01551">
    <property type="entry name" value="Peptidase_M23"/>
    <property type="match status" value="1"/>
</dbReference>
<keyword evidence="1" id="KW-0472">Membrane</keyword>
<name>A0ABT2HPZ9_9MICC</name>
<keyword evidence="1" id="KW-1133">Transmembrane helix</keyword>
<keyword evidence="4" id="KW-1185">Reference proteome</keyword>
<accession>A0ABT2HPZ9</accession>
<dbReference type="InterPro" id="IPR016047">
    <property type="entry name" value="M23ase_b-sheet_dom"/>
</dbReference>